<accession>A0A226HXS6</accession>
<name>A0A226HXS6_9FLAO</name>
<keyword evidence="2" id="KW-1185">Reference proteome</keyword>
<dbReference type="AlphaFoldDB" id="A0A226HXS6"/>
<reference evidence="1 2" key="1">
    <citation type="submission" date="2016-11" db="EMBL/GenBank/DDBJ databases">
        <title>Whole genomes of Flavobacteriaceae.</title>
        <authorList>
            <person name="Stine C."/>
            <person name="Li C."/>
            <person name="Tadesse D."/>
        </authorList>
    </citation>
    <scope>NUCLEOTIDE SEQUENCE [LARGE SCALE GENOMIC DNA]</scope>
    <source>
        <strain evidence="1 2">CCUG 59446</strain>
    </source>
</reference>
<protein>
    <submittedName>
        <fullName evidence="1">Uncharacterized protein</fullName>
    </submittedName>
</protein>
<sequence length="101" mass="11814">MSENHRKVECSNHGIRNNAFVCQHLVNSEFSGFWEPFDSDSTKEYDDGELNAWCDECDKILVEQGEWNDVSEEFAQIQLICEVCFFELKELNRGSSNYYSK</sequence>
<evidence type="ECO:0000313" key="2">
    <source>
        <dbReference type="Proteomes" id="UP000198336"/>
    </source>
</evidence>
<dbReference type="Proteomes" id="UP000198336">
    <property type="component" value="Unassembled WGS sequence"/>
</dbReference>
<evidence type="ECO:0000313" key="1">
    <source>
        <dbReference type="EMBL" id="OXA98932.1"/>
    </source>
</evidence>
<dbReference type="EMBL" id="MUHA01000018">
    <property type="protein sequence ID" value="OXA98932.1"/>
    <property type="molecule type" value="Genomic_DNA"/>
</dbReference>
<comment type="caution">
    <text evidence="1">The sequence shown here is derived from an EMBL/GenBank/DDBJ whole genome shotgun (WGS) entry which is preliminary data.</text>
</comment>
<proteinExistence type="predicted"/>
<dbReference type="RefSeq" id="WP_089054669.1">
    <property type="nucleotide sequence ID" value="NZ_MUHA01000018.1"/>
</dbReference>
<organism evidence="1 2">
    <name type="scientific">Flavobacterium oncorhynchi</name>
    <dbReference type="NCBI Taxonomy" id="728056"/>
    <lineage>
        <taxon>Bacteria</taxon>
        <taxon>Pseudomonadati</taxon>
        <taxon>Bacteroidota</taxon>
        <taxon>Flavobacteriia</taxon>
        <taxon>Flavobacteriales</taxon>
        <taxon>Flavobacteriaceae</taxon>
        <taxon>Flavobacterium</taxon>
    </lineage>
</organism>
<gene>
    <name evidence="1" type="ORF">B0A75_12755</name>
</gene>